<organism evidence="2 3">
    <name type="scientific">Comamonas testosteroni TK102</name>
    <dbReference type="NCBI Taxonomy" id="1392005"/>
    <lineage>
        <taxon>Bacteria</taxon>
        <taxon>Pseudomonadati</taxon>
        <taxon>Pseudomonadota</taxon>
        <taxon>Betaproteobacteria</taxon>
        <taxon>Burkholderiales</taxon>
        <taxon>Comamonadaceae</taxon>
        <taxon>Comamonas</taxon>
    </lineage>
</organism>
<evidence type="ECO:0000256" key="1">
    <source>
        <dbReference type="SAM" id="SignalP"/>
    </source>
</evidence>
<dbReference type="KEGG" id="ctes:O987_20715"/>
<keyword evidence="1" id="KW-0732">Signal</keyword>
<feature type="signal peptide" evidence="1">
    <location>
        <begin position="1"/>
        <end position="19"/>
    </location>
</feature>
<gene>
    <name evidence="2" type="ORF">O987_20715</name>
</gene>
<protein>
    <submittedName>
        <fullName evidence="2">PsiF</fullName>
    </submittedName>
</protein>
<name>A0A076PU73_COMTE</name>
<dbReference type="Proteomes" id="UP000028782">
    <property type="component" value="Chromosome"/>
</dbReference>
<dbReference type="HOGENOM" id="CLU_129289_0_1_4"/>
<evidence type="ECO:0000313" key="3">
    <source>
        <dbReference type="Proteomes" id="UP000028782"/>
    </source>
</evidence>
<feature type="chain" id="PRO_5001716060" evidence="1">
    <location>
        <begin position="20"/>
        <end position="92"/>
    </location>
</feature>
<reference evidence="2 3" key="1">
    <citation type="journal article" date="2014" name="Genome Announc.">
        <title>Complete Genome Sequence of Polychlorinated Biphenyl Degrader Comamonas testosteroni TK102 (NBRC 109938).</title>
        <authorList>
            <person name="Fukuda K."/>
            <person name="Hosoyama A."/>
            <person name="Tsuchikane K."/>
            <person name="Ohji S."/>
            <person name="Yamazoe A."/>
            <person name="Fujita N."/>
            <person name="Shintani M."/>
            <person name="Kimbara K."/>
        </authorList>
    </citation>
    <scope>NUCLEOTIDE SEQUENCE [LARGE SCALE GENOMIC DNA]</scope>
    <source>
        <strain evidence="2">TK102</strain>
    </source>
</reference>
<dbReference type="Pfam" id="PF07769">
    <property type="entry name" value="PsiF_repeat"/>
    <property type="match status" value="2"/>
</dbReference>
<dbReference type="EMBL" id="CP006704">
    <property type="protein sequence ID" value="AIJ48236.1"/>
    <property type="molecule type" value="Genomic_DNA"/>
</dbReference>
<dbReference type="InterPro" id="IPR011690">
    <property type="entry name" value="P_starv_induced_PsiF"/>
</dbReference>
<proteinExistence type="predicted"/>
<dbReference type="RefSeq" id="WP_043374337.1">
    <property type="nucleotide sequence ID" value="NZ_CP006704.1"/>
</dbReference>
<sequence length="92" mass="10161">MKKFVVLAIVSLACSMSMAASDKPKTAQQQLMGTCNTEATGKKGDERKEFMKSCLSDGKKRQQERMKSCNADATGKKGDERKAFMSECLKKD</sequence>
<accession>A0A076PU73</accession>
<evidence type="ECO:0000313" key="2">
    <source>
        <dbReference type="EMBL" id="AIJ48236.1"/>
    </source>
</evidence>
<dbReference type="AlphaFoldDB" id="A0A076PU73"/>